<evidence type="ECO:0000313" key="3">
    <source>
        <dbReference type="EMBL" id="MPC56599.1"/>
    </source>
</evidence>
<feature type="chain" id="PRO_5023106916" evidence="2">
    <location>
        <begin position="44"/>
        <end position="113"/>
    </location>
</feature>
<feature type="region of interest" description="Disordered" evidence="1">
    <location>
        <begin position="72"/>
        <end position="96"/>
    </location>
</feature>
<evidence type="ECO:0000256" key="1">
    <source>
        <dbReference type="SAM" id="MobiDB-lite"/>
    </source>
</evidence>
<dbReference type="AlphaFoldDB" id="A0A5B7GGH1"/>
<proteinExistence type="predicted"/>
<comment type="caution">
    <text evidence="3">The sequence shown here is derived from an EMBL/GenBank/DDBJ whole genome shotgun (WGS) entry which is preliminary data.</text>
</comment>
<sequence length="113" mass="12800">MEHPPPGHSPPAPRRITLHIHVHWHVLLNCLLILRSEFKIASASEVRYTNHKIEILTKRLVVSRDSLMAPAAANRVLRHPPRQGPKYSDMRGRPDSTAGRRFSALWAGASQYV</sequence>
<dbReference type="Proteomes" id="UP000324222">
    <property type="component" value="Unassembled WGS sequence"/>
</dbReference>
<keyword evidence="2" id="KW-0732">Signal</keyword>
<feature type="signal peptide" evidence="2">
    <location>
        <begin position="1"/>
        <end position="43"/>
    </location>
</feature>
<dbReference type="EMBL" id="VSRR010014069">
    <property type="protein sequence ID" value="MPC56599.1"/>
    <property type="molecule type" value="Genomic_DNA"/>
</dbReference>
<reference evidence="3 4" key="1">
    <citation type="submission" date="2019-05" db="EMBL/GenBank/DDBJ databases">
        <title>Another draft genome of Portunus trituberculatus and its Hox gene families provides insights of decapod evolution.</title>
        <authorList>
            <person name="Jeong J.-H."/>
            <person name="Song I."/>
            <person name="Kim S."/>
            <person name="Choi T."/>
            <person name="Kim D."/>
            <person name="Ryu S."/>
            <person name="Kim W."/>
        </authorList>
    </citation>
    <scope>NUCLEOTIDE SEQUENCE [LARGE SCALE GENOMIC DNA]</scope>
    <source>
        <tissue evidence="3">Muscle</tissue>
    </source>
</reference>
<accession>A0A5B7GGH1</accession>
<evidence type="ECO:0000313" key="4">
    <source>
        <dbReference type="Proteomes" id="UP000324222"/>
    </source>
</evidence>
<name>A0A5B7GGH1_PORTR</name>
<protein>
    <submittedName>
        <fullName evidence="3">Uncharacterized protein</fullName>
    </submittedName>
</protein>
<evidence type="ECO:0000256" key="2">
    <source>
        <dbReference type="SAM" id="SignalP"/>
    </source>
</evidence>
<gene>
    <name evidence="3" type="ORF">E2C01_050562</name>
</gene>
<keyword evidence="4" id="KW-1185">Reference proteome</keyword>
<organism evidence="3 4">
    <name type="scientific">Portunus trituberculatus</name>
    <name type="common">Swimming crab</name>
    <name type="synonym">Neptunus trituberculatus</name>
    <dbReference type="NCBI Taxonomy" id="210409"/>
    <lineage>
        <taxon>Eukaryota</taxon>
        <taxon>Metazoa</taxon>
        <taxon>Ecdysozoa</taxon>
        <taxon>Arthropoda</taxon>
        <taxon>Crustacea</taxon>
        <taxon>Multicrustacea</taxon>
        <taxon>Malacostraca</taxon>
        <taxon>Eumalacostraca</taxon>
        <taxon>Eucarida</taxon>
        <taxon>Decapoda</taxon>
        <taxon>Pleocyemata</taxon>
        <taxon>Brachyura</taxon>
        <taxon>Eubrachyura</taxon>
        <taxon>Portunoidea</taxon>
        <taxon>Portunidae</taxon>
        <taxon>Portuninae</taxon>
        <taxon>Portunus</taxon>
    </lineage>
</organism>